<evidence type="ECO:0008006" key="4">
    <source>
        <dbReference type="Google" id="ProtNLM"/>
    </source>
</evidence>
<dbReference type="SMART" id="SM00248">
    <property type="entry name" value="ANK"/>
    <property type="match status" value="2"/>
</dbReference>
<dbReference type="Gene3D" id="1.25.40.20">
    <property type="entry name" value="Ankyrin repeat-containing domain"/>
    <property type="match status" value="1"/>
</dbReference>
<dbReference type="InterPro" id="IPR036770">
    <property type="entry name" value="Ankyrin_rpt-contain_sf"/>
</dbReference>
<gene>
    <name evidence="2" type="ORF">Bfra_004457</name>
</gene>
<dbReference type="SUPFAM" id="SSF48403">
    <property type="entry name" value="Ankyrin repeat"/>
    <property type="match status" value="1"/>
</dbReference>
<name>A0A8H6AVH5_9HELO</name>
<dbReference type="RefSeq" id="XP_037193395.1">
    <property type="nucleotide sequence ID" value="XM_037334861.1"/>
</dbReference>
<dbReference type="GeneID" id="59258553"/>
<evidence type="ECO:0000256" key="1">
    <source>
        <dbReference type="PROSITE-ProRule" id="PRU00023"/>
    </source>
</evidence>
<comment type="caution">
    <text evidence="2">The sequence shown here is derived from an EMBL/GenBank/DDBJ whole genome shotgun (WGS) entry which is preliminary data.</text>
</comment>
<dbReference type="Proteomes" id="UP000531561">
    <property type="component" value="Unassembled WGS sequence"/>
</dbReference>
<evidence type="ECO:0000313" key="3">
    <source>
        <dbReference type="Proteomes" id="UP000531561"/>
    </source>
</evidence>
<dbReference type="Pfam" id="PF00023">
    <property type="entry name" value="Ank"/>
    <property type="match status" value="1"/>
</dbReference>
<dbReference type="PROSITE" id="PS50088">
    <property type="entry name" value="ANK_REPEAT"/>
    <property type="match status" value="1"/>
</dbReference>
<feature type="repeat" description="ANK" evidence="1">
    <location>
        <begin position="287"/>
        <end position="319"/>
    </location>
</feature>
<proteinExistence type="predicted"/>
<dbReference type="PROSITE" id="PS50297">
    <property type="entry name" value="ANK_REP_REGION"/>
    <property type="match status" value="1"/>
</dbReference>
<reference evidence="2 3" key="1">
    <citation type="journal article" date="2020" name="Phytopathology">
        <title>A high-quality genome resource of Botrytis fragariae, a new and rapidly spreading fungal pathogen causing strawberry gray mold in the U.S.A.</title>
        <authorList>
            <person name="Wu Y."/>
            <person name="Saski C.A."/>
            <person name="Schnabel G."/>
            <person name="Xiao S."/>
            <person name="Hu M."/>
        </authorList>
    </citation>
    <scope>NUCLEOTIDE SEQUENCE [LARGE SCALE GENOMIC DNA]</scope>
    <source>
        <strain evidence="2 3">BVB16</strain>
    </source>
</reference>
<sequence length="640" mass="74242">MAEIGIIASGMGVASLGLQLMDGVRKLKQFWDEVKEAPEDIQYTLEELDALSLVLSDIHTSMSNLPSIPSATVTKCLELCRRGTDILNTTVKDLNGAISKRRKIGSAKVILKKDTLDKFRNRLRDAQYMLVLSRQTYSDALQMEYNKLQIEAVQSNANRQLQEFEELKVFITRYADVMSSTLLQSRDTVVYDYETKRPIRSRRRDKLDKQAKYFQRKFNIPLWFSSSSYTWDFSGYQAPSGWKFNFRQYYTIELDSPASQYVTEGDLSGLQVLLKSKRATPSDRTFNGQTLLDLASMYGQYDMCRLLLDQGADPNDSSRTSALSYSVGRFHKGSSQNSVLQLLYPISEIHNPLQNISDSNVDLDRLAWLLYSIDPTFKEWSFEERMMFALKVCYKLGTLIRSTADMISLMLHEDQLNEACCKMVFRHRPESFGNTLLSIELRCFGSAVQDWLERNGELAIYSNSTRPRAGKAEFGPSGRFSRAKFSKSIEFSERLIAAGSEIYRGGLLFSLLTRNHWYFPPDLLRSWICPVSMRLWLEILYDSGIDLMKYGRAEHDKFMESTIKWELYLYHQENLIGTSEPRYWCTRAHLISFVYGPAVDDWKFWYSLDEPYRNYYKSFRDFWELVDHPERGMPGAWREC</sequence>
<protein>
    <recommendedName>
        <fullName evidence="4">Fungal N-terminal domain-containing protein</fullName>
    </recommendedName>
</protein>
<accession>A0A8H6AVH5</accession>
<dbReference type="OrthoDB" id="539213at2759"/>
<dbReference type="AlphaFoldDB" id="A0A8H6AVH5"/>
<keyword evidence="3" id="KW-1185">Reference proteome</keyword>
<dbReference type="EMBL" id="JABFCT010000007">
    <property type="protein sequence ID" value="KAF5874449.1"/>
    <property type="molecule type" value="Genomic_DNA"/>
</dbReference>
<dbReference type="InterPro" id="IPR002110">
    <property type="entry name" value="Ankyrin_rpt"/>
</dbReference>
<evidence type="ECO:0000313" key="2">
    <source>
        <dbReference type="EMBL" id="KAF5874449.1"/>
    </source>
</evidence>
<organism evidence="2 3">
    <name type="scientific">Botrytis fragariae</name>
    <dbReference type="NCBI Taxonomy" id="1964551"/>
    <lineage>
        <taxon>Eukaryota</taxon>
        <taxon>Fungi</taxon>
        <taxon>Dikarya</taxon>
        <taxon>Ascomycota</taxon>
        <taxon>Pezizomycotina</taxon>
        <taxon>Leotiomycetes</taxon>
        <taxon>Helotiales</taxon>
        <taxon>Sclerotiniaceae</taxon>
        <taxon>Botrytis</taxon>
    </lineage>
</organism>
<keyword evidence="1" id="KW-0040">ANK repeat</keyword>